<reference evidence="1 2" key="1">
    <citation type="journal article" date="2018" name="J. Allergy Clin. Immunol.">
        <title>High-quality assembly of Dermatophagoides pteronyssinus genome and transcriptome reveals a wide range of novel allergens.</title>
        <authorList>
            <person name="Liu X.Y."/>
            <person name="Yang K.Y."/>
            <person name="Wang M.Q."/>
            <person name="Kwok J.S."/>
            <person name="Zeng X."/>
            <person name="Yang Z."/>
            <person name="Xiao X.J."/>
            <person name="Lau C.P."/>
            <person name="Li Y."/>
            <person name="Huang Z.M."/>
            <person name="Ba J.G."/>
            <person name="Yim A.K."/>
            <person name="Ouyang C.Y."/>
            <person name="Ngai S.M."/>
            <person name="Chan T.F."/>
            <person name="Leung E.L."/>
            <person name="Liu L."/>
            <person name="Liu Z.G."/>
            <person name="Tsui S.K."/>
        </authorList>
    </citation>
    <scope>NUCLEOTIDE SEQUENCE [LARGE SCALE GENOMIC DNA]</scope>
    <source>
        <strain evidence="1">Derp</strain>
    </source>
</reference>
<accession>A0ABQ8J928</accession>
<organism evidence="1 2">
    <name type="scientific">Dermatophagoides pteronyssinus</name>
    <name type="common">European house dust mite</name>
    <dbReference type="NCBI Taxonomy" id="6956"/>
    <lineage>
        <taxon>Eukaryota</taxon>
        <taxon>Metazoa</taxon>
        <taxon>Ecdysozoa</taxon>
        <taxon>Arthropoda</taxon>
        <taxon>Chelicerata</taxon>
        <taxon>Arachnida</taxon>
        <taxon>Acari</taxon>
        <taxon>Acariformes</taxon>
        <taxon>Sarcoptiformes</taxon>
        <taxon>Astigmata</taxon>
        <taxon>Psoroptidia</taxon>
        <taxon>Analgoidea</taxon>
        <taxon>Pyroglyphidae</taxon>
        <taxon>Dermatophagoidinae</taxon>
        <taxon>Dermatophagoides</taxon>
    </lineage>
</organism>
<evidence type="ECO:0000313" key="1">
    <source>
        <dbReference type="EMBL" id="KAH9419114.1"/>
    </source>
</evidence>
<protein>
    <submittedName>
        <fullName evidence="1">Uncharacterized protein</fullName>
    </submittedName>
</protein>
<dbReference type="Proteomes" id="UP000887458">
    <property type="component" value="Unassembled WGS sequence"/>
</dbReference>
<comment type="caution">
    <text evidence="1">The sequence shown here is derived from an EMBL/GenBank/DDBJ whole genome shotgun (WGS) entry which is preliminary data.</text>
</comment>
<dbReference type="EMBL" id="NJHN03000060">
    <property type="protein sequence ID" value="KAH9419114.1"/>
    <property type="molecule type" value="Genomic_DNA"/>
</dbReference>
<proteinExistence type="predicted"/>
<name>A0ABQ8J928_DERPT</name>
<gene>
    <name evidence="1" type="ORF">DERP_005618</name>
</gene>
<sequence>MCHFFLVAKQKLISRIILSSRKKNGAEIFIFFAPNQHRNVDDLTYFNIAINSLYSNDIDQDISII</sequence>
<reference evidence="1 2" key="2">
    <citation type="journal article" date="2022" name="Mol. Biol. Evol.">
        <title>Comparative Genomics Reveals Insights into the Divergent Evolution of Astigmatic Mites and Household Pest Adaptations.</title>
        <authorList>
            <person name="Xiong Q."/>
            <person name="Wan A.T."/>
            <person name="Liu X."/>
            <person name="Fung C.S."/>
            <person name="Xiao X."/>
            <person name="Malainual N."/>
            <person name="Hou J."/>
            <person name="Wang L."/>
            <person name="Wang M."/>
            <person name="Yang K.Y."/>
            <person name="Cui Y."/>
            <person name="Leung E.L."/>
            <person name="Nong W."/>
            <person name="Shin S.K."/>
            <person name="Au S.W."/>
            <person name="Jeong K.Y."/>
            <person name="Chew F.T."/>
            <person name="Hui J.H."/>
            <person name="Leung T.F."/>
            <person name="Tungtrongchitr A."/>
            <person name="Zhong N."/>
            <person name="Liu Z."/>
            <person name="Tsui S.K."/>
        </authorList>
    </citation>
    <scope>NUCLEOTIDE SEQUENCE [LARGE SCALE GENOMIC DNA]</scope>
    <source>
        <strain evidence="1">Derp</strain>
    </source>
</reference>
<keyword evidence="2" id="KW-1185">Reference proteome</keyword>
<evidence type="ECO:0000313" key="2">
    <source>
        <dbReference type="Proteomes" id="UP000887458"/>
    </source>
</evidence>